<dbReference type="AlphaFoldDB" id="A0A8S9XVV3"/>
<dbReference type="InterPro" id="IPR017920">
    <property type="entry name" value="COMM"/>
</dbReference>
<name>A0A8S9XVV3_APOLU</name>
<dbReference type="InterPro" id="IPR037355">
    <property type="entry name" value="COMMD3"/>
</dbReference>
<feature type="domain" description="COMM" evidence="3">
    <location>
        <begin position="141"/>
        <end position="212"/>
    </location>
</feature>
<proteinExistence type="inferred from homology"/>
<dbReference type="OrthoDB" id="1917519at2759"/>
<protein>
    <recommendedName>
        <fullName evidence="1">COMM domain-containing protein 3</fullName>
    </recommendedName>
</protein>
<dbReference type="PANTHER" id="PTHR31159:SF1">
    <property type="entry name" value="COMM DOMAIN-CONTAINING PROTEIN 3"/>
    <property type="match status" value="1"/>
</dbReference>
<evidence type="ECO:0000256" key="1">
    <source>
        <dbReference type="ARBA" id="ARBA00016548"/>
    </source>
</evidence>
<evidence type="ECO:0000313" key="5">
    <source>
        <dbReference type="Proteomes" id="UP000466442"/>
    </source>
</evidence>
<organism evidence="4 5">
    <name type="scientific">Apolygus lucorum</name>
    <name type="common">Small green plant bug</name>
    <name type="synonym">Lygocoris lucorum</name>
    <dbReference type="NCBI Taxonomy" id="248454"/>
    <lineage>
        <taxon>Eukaryota</taxon>
        <taxon>Metazoa</taxon>
        <taxon>Ecdysozoa</taxon>
        <taxon>Arthropoda</taxon>
        <taxon>Hexapoda</taxon>
        <taxon>Insecta</taxon>
        <taxon>Pterygota</taxon>
        <taxon>Neoptera</taxon>
        <taxon>Paraneoptera</taxon>
        <taxon>Hemiptera</taxon>
        <taxon>Heteroptera</taxon>
        <taxon>Panheteroptera</taxon>
        <taxon>Cimicomorpha</taxon>
        <taxon>Miridae</taxon>
        <taxon>Mirini</taxon>
        <taxon>Apolygus</taxon>
    </lineage>
</organism>
<gene>
    <name evidence="4" type="ORF">GE061_010761</name>
</gene>
<dbReference type="Pfam" id="PF07258">
    <property type="entry name" value="COMM_domain"/>
    <property type="match status" value="1"/>
</dbReference>
<dbReference type="EMBL" id="WIXP02000003">
    <property type="protein sequence ID" value="KAF6213047.1"/>
    <property type="molecule type" value="Genomic_DNA"/>
</dbReference>
<dbReference type="PANTHER" id="PTHR31159">
    <property type="entry name" value="COMM DOMAIN-CONTAINING PROTEIN 3"/>
    <property type="match status" value="1"/>
</dbReference>
<evidence type="ECO:0000259" key="3">
    <source>
        <dbReference type="Pfam" id="PF07258"/>
    </source>
</evidence>
<dbReference type="GO" id="GO:0006814">
    <property type="term" value="P:sodium ion transport"/>
    <property type="evidence" value="ECO:0007669"/>
    <property type="project" value="InterPro"/>
</dbReference>
<keyword evidence="5" id="KW-1185">Reference proteome</keyword>
<accession>A0A8S9XVV3</accession>
<sequence length="224" mass="24419">MPYAKSGEGTYCCKKSSPSKGSTIIPMKLSTEISTGLKRAVSSLSDDKLDIVLQNLSLRVEDRSSVTCALADEDGVDVLKQAYAALFSLIVEGVRWKEDDFAIKDTLKECKLSDTRVAKILSTLGKQRIPLQISLKQCNASFPHIFDVTWKMNFIVKSSYSDIDGKALYFIDFLVGKQKKSTDGSFGFGAETVTVVCTVNQLQSLVAALKAATRKLEAIADAAK</sequence>
<comment type="similarity">
    <text evidence="2">Belongs to the COMM domain-containing protein 3 family.</text>
</comment>
<comment type="caution">
    <text evidence="4">The sequence shown here is derived from an EMBL/GenBank/DDBJ whole genome shotgun (WGS) entry which is preliminary data.</text>
</comment>
<reference evidence="4" key="1">
    <citation type="journal article" date="2021" name="Mol. Ecol. Resour.">
        <title>Apolygus lucorum genome provides insights into omnivorousness and mesophyll feeding.</title>
        <authorList>
            <person name="Liu Y."/>
            <person name="Liu H."/>
            <person name="Wang H."/>
            <person name="Huang T."/>
            <person name="Liu B."/>
            <person name="Yang B."/>
            <person name="Yin L."/>
            <person name="Li B."/>
            <person name="Zhang Y."/>
            <person name="Zhang S."/>
            <person name="Jiang F."/>
            <person name="Zhang X."/>
            <person name="Ren Y."/>
            <person name="Wang B."/>
            <person name="Wang S."/>
            <person name="Lu Y."/>
            <person name="Wu K."/>
            <person name="Fan W."/>
            <person name="Wang G."/>
        </authorList>
    </citation>
    <scope>NUCLEOTIDE SEQUENCE</scope>
    <source>
        <strain evidence="4">12Hb</strain>
    </source>
</reference>
<evidence type="ECO:0000256" key="2">
    <source>
        <dbReference type="ARBA" id="ARBA00093469"/>
    </source>
</evidence>
<evidence type="ECO:0000313" key="4">
    <source>
        <dbReference type="EMBL" id="KAF6213047.1"/>
    </source>
</evidence>
<dbReference type="Proteomes" id="UP000466442">
    <property type="component" value="Unassembled WGS sequence"/>
</dbReference>